<evidence type="ECO:0000256" key="1">
    <source>
        <dbReference type="SAM" id="MobiDB-lite"/>
    </source>
</evidence>
<accession>A0A176WGL5</accession>
<dbReference type="PROSITE" id="PS51257">
    <property type="entry name" value="PROKAR_LIPOPROTEIN"/>
    <property type="match status" value="1"/>
</dbReference>
<protein>
    <submittedName>
        <fullName evidence="3">Uncharacterized protein</fullName>
    </submittedName>
</protein>
<keyword evidence="4" id="KW-1185">Reference proteome</keyword>
<proteinExistence type="predicted"/>
<sequence length="1017" mass="113844">MAVTKRIVVGSSIDIPASELGQMVLTVVSCFPSHKEKVLGPRLMARRKLGENWARKASTPATAAASPGVEESKKRASFGRERPVAPMPLTPEPTPEPARQGLGIHSRQNSSNHSRQASAEGKSPKEHVVDVKNREEGRHADFANIDVRTVFGDGMGHKAQVYGERIKGANRGGGGDDDDDAGAGIGGATTTTTKEWDTKAPEQRITIFALRMAIIEKAASRIGTLSFLWATVVILGGFATTVNQLDFRVVTIIILAESSRIFSRSHELELLQMSVLSRESLGHRFLHHAKSSLRLTLFGRCKRRLKTCLASTDAAGHAPPSHSPTSARHRPSKKKPPSLSSPSGEARVRNAPSTSKRISRLLYAVQIVFAVATVGLALWRLYENDYFYNPNDNLPRPPNINVSMTVFYVLSIAEAMLFLLERAFWELRMRYGKILDRVNDEVGLGPENLESVRQFFIDVYSACLKGSVFDGLEMDLVSFAIQWLREEDYKQQLGGARLLKSIVSHSGKEEETENKKELRSLNYFAADCLRRLGTAPGVIERLVEMLSWNGKDEEALLVEVAGIVRRLVAYNRNASRIVAIPGAVDGIISLLLHEYPRSNGRDHEQMAEVYLELRVEALRILKYLCFDHNNRITIGETRGVLSILIVFCVAPKEPSFSEGVNSKLGKCHLKTYKKSLQILALLASAPNSSGGLLRRRIADVVSGLKNLRDIIQFDKEPKLQKMSVEIVYHLALDEGVRITIGSTGGVISSLFNLFSRYKDLEHNELPSERQQASLMAGKALSRILLQNEKNTLKTITLVSENRMPFLEVMMHFLWEPLEDLLNCAATRDIATCSAQILRTVFEFVEASVQEKLARGCVPLVMLSIDMRQNGRSSLYESYLGLITKVLDRLDKEAYQQAINQINKQEWMDQLYQNLRHTPTTNKYPSIRRYTIELLHVIAERDVPHISFYNVIQAKKTVNSTNICDELHRTADSISEVENFCLFSGLIGYTRHHEEMEELVARVIKIMDMTYRNRSPAA</sequence>
<dbReference type="InterPro" id="IPR016024">
    <property type="entry name" value="ARM-type_fold"/>
</dbReference>
<feature type="transmembrane region" description="Helical" evidence="2">
    <location>
        <begin position="402"/>
        <end position="420"/>
    </location>
</feature>
<feature type="transmembrane region" description="Helical" evidence="2">
    <location>
        <begin position="361"/>
        <end position="382"/>
    </location>
</feature>
<feature type="transmembrane region" description="Helical" evidence="2">
    <location>
        <begin position="218"/>
        <end position="239"/>
    </location>
</feature>
<evidence type="ECO:0000313" key="3">
    <source>
        <dbReference type="EMBL" id="OAE32370.1"/>
    </source>
</evidence>
<comment type="caution">
    <text evidence="3">The sequence shown here is derived from an EMBL/GenBank/DDBJ whole genome shotgun (WGS) entry which is preliminary data.</text>
</comment>
<evidence type="ECO:0000313" key="4">
    <source>
        <dbReference type="Proteomes" id="UP000077202"/>
    </source>
</evidence>
<gene>
    <name evidence="3" type="ORF">AXG93_3017s1410</name>
</gene>
<dbReference type="PANTHER" id="PTHR33115">
    <property type="entry name" value="ARM REPEAT SUPERFAMILY PROTEIN"/>
    <property type="match status" value="1"/>
</dbReference>
<evidence type="ECO:0000256" key="2">
    <source>
        <dbReference type="SAM" id="Phobius"/>
    </source>
</evidence>
<keyword evidence="2" id="KW-1133">Transmembrane helix</keyword>
<dbReference type="AlphaFoldDB" id="A0A176WGL5"/>
<dbReference type="InterPro" id="IPR011989">
    <property type="entry name" value="ARM-like"/>
</dbReference>
<feature type="region of interest" description="Disordered" evidence="1">
    <location>
        <begin position="54"/>
        <end position="128"/>
    </location>
</feature>
<feature type="compositionally biased region" description="Basic residues" evidence="1">
    <location>
        <begin position="327"/>
        <end position="336"/>
    </location>
</feature>
<name>A0A176WGL5_MARPO</name>
<feature type="compositionally biased region" description="Low complexity" evidence="1">
    <location>
        <begin position="57"/>
        <end position="67"/>
    </location>
</feature>
<feature type="compositionally biased region" description="Basic and acidic residues" evidence="1">
    <location>
        <begin position="70"/>
        <end position="83"/>
    </location>
</feature>
<keyword evidence="2" id="KW-0472">Membrane</keyword>
<organism evidence="3 4">
    <name type="scientific">Marchantia polymorpha subsp. ruderalis</name>
    <dbReference type="NCBI Taxonomy" id="1480154"/>
    <lineage>
        <taxon>Eukaryota</taxon>
        <taxon>Viridiplantae</taxon>
        <taxon>Streptophyta</taxon>
        <taxon>Embryophyta</taxon>
        <taxon>Marchantiophyta</taxon>
        <taxon>Marchantiopsida</taxon>
        <taxon>Marchantiidae</taxon>
        <taxon>Marchantiales</taxon>
        <taxon>Marchantiaceae</taxon>
        <taxon>Marchantia</taxon>
    </lineage>
</organism>
<dbReference type="EMBL" id="LVLJ01000840">
    <property type="protein sequence ID" value="OAE32370.1"/>
    <property type="molecule type" value="Genomic_DNA"/>
</dbReference>
<keyword evidence="2" id="KW-0812">Transmembrane</keyword>
<feature type="compositionally biased region" description="Pro residues" evidence="1">
    <location>
        <begin position="85"/>
        <end position="96"/>
    </location>
</feature>
<dbReference type="Gene3D" id="1.25.10.10">
    <property type="entry name" value="Leucine-rich Repeat Variant"/>
    <property type="match status" value="1"/>
</dbReference>
<feature type="compositionally biased region" description="Polar residues" evidence="1">
    <location>
        <begin position="106"/>
        <end position="117"/>
    </location>
</feature>
<dbReference type="Proteomes" id="UP000077202">
    <property type="component" value="Unassembled WGS sequence"/>
</dbReference>
<dbReference type="SUPFAM" id="SSF48371">
    <property type="entry name" value="ARM repeat"/>
    <property type="match status" value="1"/>
</dbReference>
<reference evidence="3" key="1">
    <citation type="submission" date="2016-03" db="EMBL/GenBank/DDBJ databases">
        <title>Mechanisms controlling the formation of the plant cell surface in tip-growing cells are functionally conserved among land plants.</title>
        <authorList>
            <person name="Honkanen S."/>
            <person name="Jones V.A."/>
            <person name="Morieri G."/>
            <person name="Champion C."/>
            <person name="Hetherington A.J."/>
            <person name="Kelly S."/>
            <person name="Saint-Marcoux D."/>
            <person name="Proust H."/>
            <person name="Prescott H."/>
            <person name="Dolan L."/>
        </authorList>
    </citation>
    <scope>NUCLEOTIDE SEQUENCE [LARGE SCALE GENOMIC DNA]</scope>
    <source>
        <tissue evidence="3">Whole gametophyte</tissue>
    </source>
</reference>
<dbReference type="PANTHER" id="PTHR33115:SF50">
    <property type="entry name" value="ARM REPEAT SUPERFAMILY PROTEIN"/>
    <property type="match status" value="1"/>
</dbReference>
<feature type="region of interest" description="Disordered" evidence="1">
    <location>
        <begin position="312"/>
        <end position="352"/>
    </location>
</feature>